<dbReference type="OrthoDB" id="6740850at2759"/>
<protein>
    <submittedName>
        <fullName evidence="1">Uncharacterized protein</fullName>
    </submittedName>
</protein>
<reference evidence="1" key="1">
    <citation type="submission" date="2022-03" db="EMBL/GenBank/DDBJ databases">
        <authorList>
            <person name="Sayadi A."/>
        </authorList>
    </citation>
    <scope>NUCLEOTIDE SEQUENCE</scope>
</reference>
<keyword evidence="2" id="KW-1185">Reference proteome</keyword>
<dbReference type="AlphaFoldDB" id="A0A9P0K622"/>
<accession>A0A9P0K622</accession>
<proteinExistence type="predicted"/>
<gene>
    <name evidence="1" type="ORF">ACAOBT_LOCUS5755</name>
</gene>
<organism evidence="1 2">
    <name type="scientific">Acanthoscelides obtectus</name>
    <name type="common">Bean weevil</name>
    <name type="synonym">Bruchus obtectus</name>
    <dbReference type="NCBI Taxonomy" id="200917"/>
    <lineage>
        <taxon>Eukaryota</taxon>
        <taxon>Metazoa</taxon>
        <taxon>Ecdysozoa</taxon>
        <taxon>Arthropoda</taxon>
        <taxon>Hexapoda</taxon>
        <taxon>Insecta</taxon>
        <taxon>Pterygota</taxon>
        <taxon>Neoptera</taxon>
        <taxon>Endopterygota</taxon>
        <taxon>Coleoptera</taxon>
        <taxon>Polyphaga</taxon>
        <taxon>Cucujiformia</taxon>
        <taxon>Chrysomeloidea</taxon>
        <taxon>Chrysomelidae</taxon>
        <taxon>Bruchinae</taxon>
        <taxon>Bruchini</taxon>
        <taxon>Acanthoscelides</taxon>
    </lineage>
</organism>
<comment type="caution">
    <text evidence="1">The sequence shown here is derived from an EMBL/GenBank/DDBJ whole genome shotgun (WGS) entry which is preliminary data.</text>
</comment>
<dbReference type="EMBL" id="CAKOFQ010006714">
    <property type="protein sequence ID" value="CAH1964345.1"/>
    <property type="molecule type" value="Genomic_DNA"/>
</dbReference>
<evidence type="ECO:0000313" key="1">
    <source>
        <dbReference type="EMBL" id="CAH1964345.1"/>
    </source>
</evidence>
<evidence type="ECO:0000313" key="2">
    <source>
        <dbReference type="Proteomes" id="UP001152888"/>
    </source>
</evidence>
<dbReference type="Proteomes" id="UP001152888">
    <property type="component" value="Unassembled WGS sequence"/>
</dbReference>
<sequence>MPTAKDCSAKKMCSLCPPRKKTLPKKNVRFDSIVDTFSISDTTSSHQRPWLTLENRF</sequence>
<name>A0A9P0K622_ACAOB</name>